<evidence type="ECO:0000259" key="3">
    <source>
        <dbReference type="PROSITE" id="PS51127"/>
    </source>
</evidence>
<feature type="domain" description="Big-1" evidence="3">
    <location>
        <begin position="155"/>
        <end position="250"/>
    </location>
</feature>
<dbReference type="PROSITE" id="PS51127">
    <property type="entry name" value="BIG1"/>
    <property type="match status" value="2"/>
</dbReference>
<dbReference type="GO" id="GO:0009279">
    <property type="term" value="C:cell outer membrane"/>
    <property type="evidence" value="ECO:0007669"/>
    <property type="project" value="TreeGrafter"/>
</dbReference>
<feature type="chain" id="PRO_5021024459" description="Big-1 domain-containing protein" evidence="2">
    <location>
        <begin position="31"/>
        <end position="637"/>
    </location>
</feature>
<feature type="domain" description="Big-1" evidence="3">
    <location>
        <begin position="50"/>
        <end position="141"/>
    </location>
</feature>
<organism evidence="4 5">
    <name type="scientific">Geomonas terrae</name>
    <dbReference type="NCBI Taxonomy" id="2562681"/>
    <lineage>
        <taxon>Bacteria</taxon>
        <taxon>Pseudomonadati</taxon>
        <taxon>Thermodesulfobacteriota</taxon>
        <taxon>Desulfuromonadia</taxon>
        <taxon>Geobacterales</taxon>
        <taxon>Geobacteraceae</taxon>
        <taxon>Geomonas</taxon>
    </lineage>
</organism>
<evidence type="ECO:0000256" key="1">
    <source>
        <dbReference type="ARBA" id="ARBA00010116"/>
    </source>
</evidence>
<dbReference type="InterPro" id="IPR003344">
    <property type="entry name" value="Big_1_dom"/>
</dbReference>
<gene>
    <name evidence="4" type="ORF">E4633_08420</name>
</gene>
<dbReference type="EMBL" id="SRSC01000002">
    <property type="protein sequence ID" value="TGU72328.1"/>
    <property type="molecule type" value="Genomic_DNA"/>
</dbReference>
<comment type="caution">
    <text evidence="4">The sequence shown here is derived from an EMBL/GenBank/DDBJ whole genome shotgun (WGS) entry which is preliminary data.</text>
</comment>
<proteinExistence type="inferred from homology"/>
<evidence type="ECO:0000256" key="2">
    <source>
        <dbReference type="SAM" id="SignalP"/>
    </source>
</evidence>
<feature type="signal peptide" evidence="2">
    <location>
        <begin position="1"/>
        <end position="30"/>
    </location>
</feature>
<dbReference type="Pfam" id="PF02369">
    <property type="entry name" value="Big_1"/>
    <property type="match status" value="2"/>
</dbReference>
<keyword evidence="2" id="KW-0732">Signal</keyword>
<protein>
    <recommendedName>
        <fullName evidence="3">Big-1 domain-containing protein</fullName>
    </recommendedName>
</protein>
<dbReference type="Proteomes" id="UP000306416">
    <property type="component" value="Unassembled WGS sequence"/>
</dbReference>
<evidence type="ECO:0000313" key="5">
    <source>
        <dbReference type="Proteomes" id="UP000306416"/>
    </source>
</evidence>
<dbReference type="RefSeq" id="WP_135869810.1">
    <property type="nucleotide sequence ID" value="NZ_SRSC01000002.1"/>
</dbReference>
<dbReference type="SUPFAM" id="SSF49373">
    <property type="entry name" value="Invasin/intimin cell-adhesion fragments"/>
    <property type="match status" value="3"/>
</dbReference>
<dbReference type="PANTHER" id="PTHR39576:SF2">
    <property type="entry name" value="ATTACHING AND EFFACING PROTEIN HOMOLOG-RELATED"/>
    <property type="match status" value="1"/>
</dbReference>
<sequence>MRYIVRAALLLLPVLMLTLAGCGSSSSGNADPFNPGGTIGGTDTGAAPYTLTVIPAKTAALVNEEMIVTATLRDANSRPVADQTVNFSIAAGPATAVIASAKTDSNGVALAFIRAGATAVTTNVIVQGASTVSGKSVVGYGSFQVSPADVNLNSARLSLATSSSAVSPNQELLITATARDGSNNPVSNLPVSFRIAAGPATMLTASSVTDSNGQATAIVKAGNPSAVANVIVEATTTVNTDQIVANVPFQVVPTANSTVSYRLTMTPSKQVVDNNEEFYVTAFLKDSGGTPVPGKTVNFSVATGEASVITAAATTGSSGECFARIRALNPASTSAVILQASATIDTTTVTALAPVQITTQPLSASIIKMTLVSDKASVGVNSDVILTASVTDLQSPPKPVQNKEVSFKVLAGPGNMVDFSGNVLAQGVATLASTDSIGNAVCRLRSGTVNSSSSIIVQATTTVNDSLVTAYTTIEVVRQNSYVINFLTSKSPTDPDGTLNTLTATLPADAAGLFTFKQLVPFQALDNNGVPLPNLDVSIEINNTGRNLDTQIQLIPPLPGLPVTYPGANPLIVTVRTDDHGMGIFTCNVSLEAPGPGGFNAESIIYQATATVDGITLRSYGGFIASLTQEKAAATTP</sequence>
<evidence type="ECO:0000313" key="4">
    <source>
        <dbReference type="EMBL" id="TGU72328.1"/>
    </source>
</evidence>
<dbReference type="InterPro" id="IPR051715">
    <property type="entry name" value="Intimin-Invasin_domain"/>
</dbReference>
<dbReference type="SMART" id="SM00634">
    <property type="entry name" value="BID_1"/>
    <property type="match status" value="3"/>
</dbReference>
<comment type="similarity">
    <text evidence="1">Belongs to the intimin/invasin family.</text>
</comment>
<name>A0A4S1CFL1_9BACT</name>
<dbReference type="AlphaFoldDB" id="A0A4S1CFL1"/>
<dbReference type="PROSITE" id="PS51257">
    <property type="entry name" value="PROKAR_LIPOPROTEIN"/>
    <property type="match status" value="1"/>
</dbReference>
<dbReference type="Gene3D" id="2.60.40.10">
    <property type="entry name" value="Immunoglobulins"/>
    <property type="match status" value="3"/>
</dbReference>
<reference evidence="4 5" key="1">
    <citation type="submission" date="2019-04" db="EMBL/GenBank/DDBJ databases">
        <title>Geobacter oryzae sp. nov., ferric-reducing bacteria isolated from paddy soil.</title>
        <authorList>
            <person name="Xu Z."/>
            <person name="Masuda Y."/>
            <person name="Itoh H."/>
            <person name="Senoo K."/>
        </authorList>
    </citation>
    <scope>NUCLEOTIDE SEQUENCE [LARGE SCALE GENOMIC DNA]</scope>
    <source>
        <strain evidence="4 5">Red111</strain>
    </source>
</reference>
<dbReference type="PANTHER" id="PTHR39576">
    <property type="entry name" value="ATTACHING AND EFFACING PROTEIN HOMOLOG-RELATED-RELATED"/>
    <property type="match status" value="1"/>
</dbReference>
<keyword evidence="5" id="KW-1185">Reference proteome</keyword>
<accession>A0A4S1CFL1</accession>
<dbReference type="InterPro" id="IPR013783">
    <property type="entry name" value="Ig-like_fold"/>
</dbReference>
<dbReference type="InterPro" id="IPR008964">
    <property type="entry name" value="Invasin/intimin_cell_adhesion"/>
</dbReference>